<organism evidence="1 2">
    <name type="scientific">Bordetella genomosp. 5</name>
    <dbReference type="NCBI Taxonomy" id="1395608"/>
    <lineage>
        <taxon>Bacteria</taxon>
        <taxon>Pseudomonadati</taxon>
        <taxon>Pseudomonadota</taxon>
        <taxon>Betaproteobacteria</taxon>
        <taxon>Burkholderiales</taxon>
        <taxon>Alcaligenaceae</taxon>
        <taxon>Bordetella</taxon>
    </lineage>
</organism>
<sequence>MTLGALLTPVARAAGAAEPAVPDGAQAGDLIFRRGTAAISDAVLAVDPGEFSHVGMLVGQRGAWQVVHATPSEVPGRGDGVVLDDLAFYLDPARAERHAVYRVQADASRHALAVAAALAARGQGFELAHAGGTYCTALVWQAWRTAGVDLHVPFTRLAIPLLQGEYLLPSALQASPRLQVLTRG</sequence>
<proteinExistence type="predicted"/>
<dbReference type="Pfam" id="PF05708">
    <property type="entry name" value="Peptidase_C92"/>
    <property type="match status" value="1"/>
</dbReference>
<name>A0A261U140_9BORD</name>
<comment type="caution">
    <text evidence="1">The sequence shown here is derived from an EMBL/GenBank/DDBJ whole genome shotgun (WGS) entry which is preliminary data.</text>
</comment>
<dbReference type="Proteomes" id="UP000216913">
    <property type="component" value="Unassembled WGS sequence"/>
</dbReference>
<dbReference type="AlphaFoldDB" id="A0A261U140"/>
<evidence type="ECO:0000313" key="1">
    <source>
        <dbReference type="EMBL" id="OZI55676.1"/>
    </source>
</evidence>
<evidence type="ECO:0000313" key="2">
    <source>
        <dbReference type="Proteomes" id="UP000216913"/>
    </source>
</evidence>
<dbReference type="EMBL" id="NEVP01000001">
    <property type="protein sequence ID" value="OZI55676.1"/>
    <property type="molecule type" value="Genomic_DNA"/>
</dbReference>
<keyword evidence="2" id="KW-1185">Reference proteome</keyword>
<gene>
    <name evidence="1" type="ORF">CAL25_02700</name>
</gene>
<reference evidence="1 2" key="1">
    <citation type="submission" date="2017-05" db="EMBL/GenBank/DDBJ databases">
        <title>Complete and WGS of Bordetella genogroups.</title>
        <authorList>
            <person name="Spilker T."/>
            <person name="LiPuma J."/>
        </authorList>
    </citation>
    <scope>NUCLEOTIDE SEQUENCE [LARGE SCALE GENOMIC DNA]</scope>
    <source>
        <strain evidence="1 2">AU10456</strain>
    </source>
</reference>
<dbReference type="Gene3D" id="3.90.1720.10">
    <property type="entry name" value="endopeptidase domain like (from Nostoc punctiforme)"/>
    <property type="match status" value="1"/>
</dbReference>
<dbReference type="InterPro" id="IPR038765">
    <property type="entry name" value="Papain-like_cys_pep_sf"/>
</dbReference>
<evidence type="ECO:0008006" key="3">
    <source>
        <dbReference type="Google" id="ProtNLM"/>
    </source>
</evidence>
<protein>
    <recommendedName>
        <fullName evidence="3">Permuted papain-like amidase enzyme, YaeF/YiiX, C92 family</fullName>
    </recommendedName>
</protein>
<accession>A0A261U140</accession>
<dbReference type="InterPro" id="IPR024453">
    <property type="entry name" value="Peptidase_C92"/>
</dbReference>
<dbReference type="SUPFAM" id="SSF54001">
    <property type="entry name" value="Cysteine proteinases"/>
    <property type="match status" value="1"/>
</dbReference>